<feature type="transmembrane region" description="Helical" evidence="8">
    <location>
        <begin position="243"/>
        <end position="267"/>
    </location>
</feature>
<reference evidence="10 11" key="1">
    <citation type="submission" date="2012-09" db="EMBL/GenBank/DDBJ databases">
        <title>The Genome Sequence of Alloiococcus otitis ATCC 51267.</title>
        <authorList>
            <consortium name="The Broad Institute Genome Sequencing Platform"/>
            <person name="Earl A."/>
            <person name="Ward D."/>
            <person name="Feldgarden M."/>
            <person name="Gevers D."/>
            <person name="Huys G."/>
            <person name="Walker B."/>
            <person name="Young S.K."/>
            <person name="Zeng Q."/>
            <person name="Gargeya S."/>
            <person name="Fitzgerald M."/>
            <person name="Haas B."/>
            <person name="Abouelleil A."/>
            <person name="Alvarado L."/>
            <person name="Arachchi H.M."/>
            <person name="Berlin A.M."/>
            <person name="Chapman S.B."/>
            <person name="Goldberg J."/>
            <person name="Griggs A."/>
            <person name="Gujja S."/>
            <person name="Hansen M."/>
            <person name="Howarth C."/>
            <person name="Imamovic A."/>
            <person name="Larimer J."/>
            <person name="McCowen C."/>
            <person name="Montmayeur A."/>
            <person name="Murphy C."/>
            <person name="Neiman D."/>
            <person name="Pearson M."/>
            <person name="Priest M."/>
            <person name="Roberts A."/>
            <person name="Saif S."/>
            <person name="Shea T."/>
            <person name="Sisk P."/>
            <person name="Sykes S."/>
            <person name="Wortman J."/>
            <person name="Nusbaum C."/>
            <person name="Birren B."/>
        </authorList>
    </citation>
    <scope>NUCLEOTIDE SEQUENCE [LARGE SCALE GENOMIC DNA]</scope>
    <source>
        <strain evidence="10 11">ATCC 51267</strain>
    </source>
</reference>
<sequence>MFKVLGIQIKRLLKNPVMFLVNFGLTLAFVLVIGASQEPAQIQVSTYTSDLHQSDLNQTVENLNQNDSFNFEIIQADQAREDLRMNRVPFVLDLQKNDYTLWVAREDGQVDLVDNYLKQKLGQEESIRQVRDQFPQAEIDLTPTINLENQYLEGEGQGGQAYQFQALIGQSLFFVTLTVFFLQSQLLEERTSGVWSRLIVSPLSKVQIYLGNLVHYYLAGVLQLVLSFIILTRLLGIEFGPGIYPMAVVILVFLFAIVALGILLVSISPSLTALNALIPIVTVAMAMLGGAFWPLEIVSNRFLLTLAEFIPIKHAMQGALSAINGQLELGDLGQVILILALMGVLFMGVGLNLMERQRGQ</sequence>
<evidence type="ECO:0000313" key="11">
    <source>
        <dbReference type="Proteomes" id="UP000009875"/>
    </source>
</evidence>
<dbReference type="PANTHER" id="PTHR30294">
    <property type="entry name" value="MEMBRANE COMPONENT OF ABC TRANSPORTER YHHJ-RELATED"/>
    <property type="match status" value="1"/>
</dbReference>
<keyword evidence="3" id="KW-0813">Transport</keyword>
<feature type="domain" description="ABC transmembrane type-2" evidence="9">
    <location>
        <begin position="128"/>
        <end position="357"/>
    </location>
</feature>
<organism evidence="10 11">
    <name type="scientific">Alloiococcus otitis ATCC 51267</name>
    <dbReference type="NCBI Taxonomy" id="883081"/>
    <lineage>
        <taxon>Bacteria</taxon>
        <taxon>Bacillati</taxon>
        <taxon>Bacillota</taxon>
        <taxon>Bacilli</taxon>
        <taxon>Lactobacillales</taxon>
        <taxon>Carnobacteriaceae</taxon>
        <taxon>Alloiococcus</taxon>
    </lineage>
</organism>
<evidence type="ECO:0000256" key="6">
    <source>
        <dbReference type="ARBA" id="ARBA00022989"/>
    </source>
</evidence>
<dbReference type="PATRIC" id="fig|883081.3.peg.413"/>
<evidence type="ECO:0000259" key="9">
    <source>
        <dbReference type="PROSITE" id="PS51012"/>
    </source>
</evidence>
<protein>
    <recommendedName>
        <fullName evidence="9">ABC transmembrane type-2 domain-containing protein</fullName>
    </recommendedName>
</protein>
<dbReference type="InterPro" id="IPR047817">
    <property type="entry name" value="ABC2_TM_bact-type"/>
</dbReference>
<comment type="similarity">
    <text evidence="2">Belongs to the ABC-2 integral membrane protein family.</text>
</comment>
<keyword evidence="5 8" id="KW-0812">Transmembrane</keyword>
<keyword evidence="11" id="KW-1185">Reference proteome</keyword>
<dbReference type="PANTHER" id="PTHR30294:SF29">
    <property type="entry name" value="MULTIDRUG ABC TRANSPORTER PERMEASE YBHS-RELATED"/>
    <property type="match status" value="1"/>
</dbReference>
<dbReference type="GO" id="GO:0140359">
    <property type="term" value="F:ABC-type transporter activity"/>
    <property type="evidence" value="ECO:0007669"/>
    <property type="project" value="InterPro"/>
</dbReference>
<evidence type="ECO:0000256" key="2">
    <source>
        <dbReference type="ARBA" id="ARBA00007783"/>
    </source>
</evidence>
<gene>
    <name evidence="10" type="ORF">HMPREF9698_00411</name>
</gene>
<accession>K9EA46</accession>
<dbReference type="Proteomes" id="UP000009875">
    <property type="component" value="Unassembled WGS sequence"/>
</dbReference>
<dbReference type="HOGENOM" id="CLU_039483_0_2_9"/>
<keyword evidence="7 8" id="KW-0472">Membrane</keyword>
<dbReference type="PROSITE" id="PS51012">
    <property type="entry name" value="ABC_TM2"/>
    <property type="match status" value="1"/>
</dbReference>
<dbReference type="STRING" id="883081.HMPREF9698_00411"/>
<evidence type="ECO:0000256" key="8">
    <source>
        <dbReference type="SAM" id="Phobius"/>
    </source>
</evidence>
<proteinExistence type="inferred from homology"/>
<dbReference type="OrthoDB" id="266913at2"/>
<keyword evidence="4" id="KW-1003">Cell membrane</keyword>
<dbReference type="InterPro" id="IPR051449">
    <property type="entry name" value="ABC-2_transporter_component"/>
</dbReference>
<evidence type="ECO:0000256" key="1">
    <source>
        <dbReference type="ARBA" id="ARBA00004651"/>
    </source>
</evidence>
<feature type="transmembrane region" description="Helical" evidence="8">
    <location>
        <begin position="335"/>
        <end position="354"/>
    </location>
</feature>
<dbReference type="AlphaFoldDB" id="K9EA46"/>
<dbReference type="eggNOG" id="COG0842">
    <property type="taxonomic scope" value="Bacteria"/>
</dbReference>
<evidence type="ECO:0000256" key="3">
    <source>
        <dbReference type="ARBA" id="ARBA00022448"/>
    </source>
</evidence>
<dbReference type="InterPro" id="IPR013525">
    <property type="entry name" value="ABC2_TM"/>
</dbReference>
<dbReference type="Pfam" id="PF12698">
    <property type="entry name" value="ABC2_membrane_3"/>
    <property type="match status" value="1"/>
</dbReference>
<dbReference type="GO" id="GO:0005886">
    <property type="term" value="C:plasma membrane"/>
    <property type="evidence" value="ECO:0007669"/>
    <property type="project" value="UniProtKB-SubCell"/>
</dbReference>
<feature type="transmembrane region" description="Helical" evidence="8">
    <location>
        <begin position="12"/>
        <end position="35"/>
    </location>
</feature>
<evidence type="ECO:0000256" key="5">
    <source>
        <dbReference type="ARBA" id="ARBA00022692"/>
    </source>
</evidence>
<evidence type="ECO:0000313" key="10">
    <source>
        <dbReference type="EMBL" id="EKU94099.1"/>
    </source>
</evidence>
<name>K9EA46_9LACT</name>
<keyword evidence="6 8" id="KW-1133">Transmembrane helix</keyword>
<comment type="caution">
    <text evidence="10">The sequence shown here is derived from an EMBL/GenBank/DDBJ whole genome shotgun (WGS) entry which is preliminary data.</text>
</comment>
<comment type="subcellular location">
    <subcellularLocation>
        <location evidence="1">Cell membrane</location>
        <topology evidence="1">Multi-pass membrane protein</topology>
    </subcellularLocation>
</comment>
<feature type="transmembrane region" description="Helical" evidence="8">
    <location>
        <begin position="273"/>
        <end position="295"/>
    </location>
</feature>
<evidence type="ECO:0000256" key="7">
    <source>
        <dbReference type="ARBA" id="ARBA00023136"/>
    </source>
</evidence>
<dbReference type="EMBL" id="AGXA01000005">
    <property type="protein sequence ID" value="EKU94099.1"/>
    <property type="molecule type" value="Genomic_DNA"/>
</dbReference>
<dbReference type="RefSeq" id="WP_003776853.1">
    <property type="nucleotide sequence ID" value="NZ_JH992957.1"/>
</dbReference>
<feature type="transmembrane region" description="Helical" evidence="8">
    <location>
        <begin position="216"/>
        <end position="236"/>
    </location>
</feature>
<evidence type="ECO:0000256" key="4">
    <source>
        <dbReference type="ARBA" id="ARBA00022475"/>
    </source>
</evidence>